<dbReference type="PANTHER" id="PTHR33480:SF1">
    <property type="entry name" value="TYR RECOMBINASE DOMAIN-CONTAINING PROTEIN"/>
    <property type="match status" value="1"/>
</dbReference>
<reference evidence="1 2" key="1">
    <citation type="submission" date="2023-03" db="EMBL/GenBank/DDBJ databases">
        <title>Genome insight into feeding habits of ladybird beetles.</title>
        <authorList>
            <person name="Li H.-S."/>
            <person name="Huang Y.-H."/>
            <person name="Pang H."/>
        </authorList>
    </citation>
    <scope>NUCLEOTIDE SEQUENCE [LARGE SCALE GENOMIC DNA]</scope>
    <source>
        <strain evidence="1">SYSU_2023b</strain>
        <tissue evidence="1">Whole body</tissue>
    </source>
</reference>
<dbReference type="AlphaFoldDB" id="A0AAW1TX65"/>
<proteinExistence type="predicted"/>
<dbReference type="EMBL" id="JARQZJ010000013">
    <property type="protein sequence ID" value="KAK9872736.1"/>
    <property type="molecule type" value="Genomic_DNA"/>
</dbReference>
<organism evidence="1 2">
    <name type="scientific">Henosepilachna vigintioctopunctata</name>
    <dbReference type="NCBI Taxonomy" id="420089"/>
    <lineage>
        <taxon>Eukaryota</taxon>
        <taxon>Metazoa</taxon>
        <taxon>Ecdysozoa</taxon>
        <taxon>Arthropoda</taxon>
        <taxon>Hexapoda</taxon>
        <taxon>Insecta</taxon>
        <taxon>Pterygota</taxon>
        <taxon>Neoptera</taxon>
        <taxon>Endopterygota</taxon>
        <taxon>Coleoptera</taxon>
        <taxon>Polyphaga</taxon>
        <taxon>Cucujiformia</taxon>
        <taxon>Coccinelloidea</taxon>
        <taxon>Coccinellidae</taxon>
        <taxon>Epilachninae</taxon>
        <taxon>Epilachnini</taxon>
        <taxon>Henosepilachna</taxon>
    </lineage>
</organism>
<protein>
    <submittedName>
        <fullName evidence="1">Uncharacterized protein</fullName>
    </submittedName>
</protein>
<dbReference type="Proteomes" id="UP001431783">
    <property type="component" value="Unassembled WGS sequence"/>
</dbReference>
<comment type="caution">
    <text evidence="1">The sequence shown here is derived from an EMBL/GenBank/DDBJ whole genome shotgun (WGS) entry which is preliminary data.</text>
</comment>
<accession>A0AAW1TX65</accession>
<evidence type="ECO:0000313" key="2">
    <source>
        <dbReference type="Proteomes" id="UP001431783"/>
    </source>
</evidence>
<name>A0AAW1TX65_9CUCU</name>
<dbReference type="PANTHER" id="PTHR33480">
    <property type="entry name" value="SET DOMAIN-CONTAINING PROTEIN-RELATED"/>
    <property type="match status" value="1"/>
</dbReference>
<sequence>MQKIFYSKTSLRKHAAKCLKTDKRERNIMVMGRRVRSDIHPDACTVMKNSIFPFMRHDKIITLIEYDELVIKFFNEQCLKYRSQHHHKMIRSQLRLMARFYDKFIVATNSLVEHFSSVFCPKNFEKVLEAISSLGQYDENSNIITEPNVPLFIGTLLKKMAKFYKSLFILNEDSLGQKNAENFLSLIDTHFNPHIGQTVLESKLYFSRQKKQDIPTDEDILKFLFYLLRNIKLRFDTLSRTYSYKNWLELAAFCLMWIISFNRRRVGEVERMKIIDFKNYQRVDKYADKDIYNALSLEGKQAVEDFIRIQLRGKLGRTVPLLLCRIVFSNISLILDPRKDANVPDENPYVFGLPGKEREDHIEACPLLREHSEKCGAKNPHLLRGTKLRKHIATKSVMLNLNDQEVSDLANYMGHNERIHKSHYRLPIVAREISEISKILLKAQGVEHSQLNMFLGMHTSREQALEESFAEMNLDIFENAAHSTPYIAKRNKTASMLLPTDKKVPWNSNEKEVVCNHFKSHISMGRTPKLQECFDAIDKCGDILQERSPQAIKSWVNNKIEETDLVMKNRICVRKRWTSPERMTLVEYFRENYDRKTIPTLRKCQDAIDKFIILKDRTPAVIRAKINNDLKKAKRTSVENS</sequence>
<evidence type="ECO:0000313" key="1">
    <source>
        <dbReference type="EMBL" id="KAK9872736.1"/>
    </source>
</evidence>
<keyword evidence="2" id="KW-1185">Reference proteome</keyword>
<gene>
    <name evidence="1" type="ORF">WA026_019517</name>
</gene>